<organism evidence="9 10">
    <name type="scientific">Striga asiatica</name>
    <name type="common">Asiatic witchweed</name>
    <name type="synonym">Buchnera asiatica</name>
    <dbReference type="NCBI Taxonomy" id="4170"/>
    <lineage>
        <taxon>Eukaryota</taxon>
        <taxon>Viridiplantae</taxon>
        <taxon>Streptophyta</taxon>
        <taxon>Embryophyta</taxon>
        <taxon>Tracheophyta</taxon>
        <taxon>Spermatophyta</taxon>
        <taxon>Magnoliopsida</taxon>
        <taxon>eudicotyledons</taxon>
        <taxon>Gunneridae</taxon>
        <taxon>Pentapetalae</taxon>
        <taxon>asterids</taxon>
        <taxon>lamiids</taxon>
        <taxon>Lamiales</taxon>
        <taxon>Orobanchaceae</taxon>
        <taxon>Buchnereae</taxon>
        <taxon>Striga</taxon>
    </lineage>
</organism>
<dbReference type="Proteomes" id="UP000325081">
    <property type="component" value="Unassembled WGS sequence"/>
</dbReference>
<evidence type="ECO:0000313" key="9">
    <source>
        <dbReference type="EMBL" id="GER31745.1"/>
    </source>
</evidence>
<evidence type="ECO:0000256" key="5">
    <source>
        <dbReference type="ARBA" id="ARBA00022840"/>
    </source>
</evidence>
<protein>
    <recommendedName>
        <fullName evidence="8">ADP,ATP carrier protein</fullName>
    </recommendedName>
</protein>
<keyword evidence="2 8" id="KW-0813">Transport</keyword>
<dbReference type="AlphaFoldDB" id="A0A5A7PFS4"/>
<comment type="caution">
    <text evidence="8">Lacks conserved residue(s) required for the propagation of feature annotation.</text>
</comment>
<evidence type="ECO:0000256" key="6">
    <source>
        <dbReference type="ARBA" id="ARBA00022989"/>
    </source>
</evidence>
<reference evidence="10" key="1">
    <citation type="journal article" date="2019" name="Curr. Biol.">
        <title>Genome Sequence of Striga asiatica Provides Insight into the Evolution of Plant Parasitism.</title>
        <authorList>
            <person name="Yoshida S."/>
            <person name="Kim S."/>
            <person name="Wafula E.K."/>
            <person name="Tanskanen J."/>
            <person name="Kim Y.M."/>
            <person name="Honaas L."/>
            <person name="Yang Z."/>
            <person name="Spallek T."/>
            <person name="Conn C.E."/>
            <person name="Ichihashi Y."/>
            <person name="Cheong K."/>
            <person name="Cui S."/>
            <person name="Der J.P."/>
            <person name="Gundlach H."/>
            <person name="Jiao Y."/>
            <person name="Hori C."/>
            <person name="Ishida J.K."/>
            <person name="Kasahara H."/>
            <person name="Kiba T."/>
            <person name="Kim M.S."/>
            <person name="Koo N."/>
            <person name="Laohavisit A."/>
            <person name="Lee Y.H."/>
            <person name="Lumba S."/>
            <person name="McCourt P."/>
            <person name="Mortimer J.C."/>
            <person name="Mutuku J.M."/>
            <person name="Nomura T."/>
            <person name="Sasaki-Sekimoto Y."/>
            <person name="Seto Y."/>
            <person name="Wang Y."/>
            <person name="Wakatake T."/>
            <person name="Sakakibara H."/>
            <person name="Demura T."/>
            <person name="Yamaguchi S."/>
            <person name="Yoneyama K."/>
            <person name="Manabe R.I."/>
            <person name="Nelson D.C."/>
            <person name="Schulman A.H."/>
            <person name="Timko M.P."/>
            <person name="dePamphilis C.W."/>
            <person name="Choi D."/>
            <person name="Shirasu K."/>
        </authorList>
    </citation>
    <scope>NUCLEOTIDE SEQUENCE [LARGE SCALE GENOMIC DNA]</scope>
    <source>
        <strain evidence="10">cv. UVA1</strain>
    </source>
</reference>
<evidence type="ECO:0000256" key="4">
    <source>
        <dbReference type="ARBA" id="ARBA00022741"/>
    </source>
</evidence>
<feature type="transmembrane region" description="Helical" evidence="8">
    <location>
        <begin position="87"/>
        <end position="113"/>
    </location>
</feature>
<dbReference type="GO" id="GO:0005471">
    <property type="term" value="F:ATP:ADP antiporter activity"/>
    <property type="evidence" value="ECO:0007669"/>
    <property type="project" value="InterPro"/>
</dbReference>
<feature type="transmembrane region" description="Helical" evidence="8">
    <location>
        <begin position="119"/>
        <end position="138"/>
    </location>
</feature>
<keyword evidence="4 8" id="KW-0547">Nucleotide-binding</keyword>
<comment type="similarity">
    <text evidence="8">Belongs to the ADP/ATP translocase tlc family.</text>
</comment>
<keyword evidence="8" id="KW-0150">Chloroplast</keyword>
<evidence type="ECO:0000313" key="10">
    <source>
        <dbReference type="Proteomes" id="UP000325081"/>
    </source>
</evidence>
<keyword evidence="5 8" id="KW-0067">ATP-binding</keyword>
<feature type="non-terminal residue" evidence="9">
    <location>
        <position position="1"/>
    </location>
</feature>
<dbReference type="EMBL" id="BKCP01004516">
    <property type="protein sequence ID" value="GER31745.1"/>
    <property type="molecule type" value="Genomic_DNA"/>
</dbReference>
<dbReference type="PANTHER" id="PTHR31187:SF13">
    <property type="entry name" value="ADP,ATP CARRIER PROTEIN 1, CHLOROPLASTIC"/>
    <property type="match status" value="1"/>
</dbReference>
<evidence type="ECO:0000256" key="3">
    <source>
        <dbReference type="ARBA" id="ARBA00022692"/>
    </source>
</evidence>
<evidence type="ECO:0000256" key="8">
    <source>
        <dbReference type="RuleBase" id="RU363121"/>
    </source>
</evidence>
<comment type="subcellular location">
    <subcellularLocation>
        <location evidence="1">Membrane</location>
        <topology evidence="1">Multi-pass membrane protein</topology>
    </subcellularLocation>
    <subcellularLocation>
        <location evidence="8">Plastid</location>
        <location evidence="8">Chloroplast membrane</location>
        <topology evidence="8">Multi-pass membrane protein</topology>
    </subcellularLocation>
</comment>
<keyword evidence="8" id="KW-0934">Plastid</keyword>
<proteinExistence type="inferred from homology"/>
<keyword evidence="3 8" id="KW-0812">Transmembrane</keyword>
<evidence type="ECO:0000256" key="2">
    <source>
        <dbReference type="ARBA" id="ARBA00022448"/>
    </source>
</evidence>
<sequence>WLFFGTLNQINLTRKPLFQTLIQNFKDLWQNLHPSPKKKPENYPLCRAEAAAASSDGQSLNGEKKEPKFMGIEIVTLKKILPLGMMIWSFCMFYVMAELWGSVVVSVLFWGFANQAKKFDLLFGLGANVALIFLGRTVKYFSQIRQNSGPSVDSWAISLKGMMRQNLGPEAWCKVLLILQNNELLTKKSYLVTPHQENEEPKLFKY</sequence>
<comment type="caution">
    <text evidence="9">The sequence shown here is derived from an EMBL/GenBank/DDBJ whole genome shotgun (WGS) entry which is preliminary data.</text>
</comment>
<name>A0A5A7PFS4_STRAF</name>
<dbReference type="OrthoDB" id="2190844at2759"/>
<dbReference type="GO" id="GO:0005524">
    <property type="term" value="F:ATP binding"/>
    <property type="evidence" value="ECO:0007669"/>
    <property type="project" value="UniProtKB-KW"/>
</dbReference>
<dbReference type="InterPro" id="IPR004667">
    <property type="entry name" value="ADP_ATP_car_bac_type"/>
</dbReference>
<gene>
    <name evidence="9" type="ORF">STAS_07774</name>
</gene>
<evidence type="ECO:0000256" key="1">
    <source>
        <dbReference type="ARBA" id="ARBA00004141"/>
    </source>
</evidence>
<accession>A0A5A7PFS4</accession>
<evidence type="ECO:0000256" key="7">
    <source>
        <dbReference type="ARBA" id="ARBA00023136"/>
    </source>
</evidence>
<dbReference type="GO" id="GO:0031969">
    <property type="term" value="C:chloroplast membrane"/>
    <property type="evidence" value="ECO:0007669"/>
    <property type="project" value="UniProtKB-SubCell"/>
</dbReference>
<keyword evidence="6 8" id="KW-1133">Transmembrane helix</keyword>
<dbReference type="PANTHER" id="PTHR31187">
    <property type="match status" value="1"/>
</dbReference>
<keyword evidence="10" id="KW-1185">Reference proteome</keyword>
<dbReference type="Pfam" id="PF03219">
    <property type="entry name" value="TLC"/>
    <property type="match status" value="1"/>
</dbReference>
<keyword evidence="7 8" id="KW-0472">Membrane</keyword>